<dbReference type="OrthoDB" id="9813719at2"/>
<protein>
    <submittedName>
        <fullName evidence="1">Uncharacterized protein</fullName>
    </submittedName>
</protein>
<gene>
    <name evidence="1" type="ORF">SAMN05216377_10761</name>
</gene>
<evidence type="ECO:0000313" key="1">
    <source>
        <dbReference type="EMBL" id="SDF83255.1"/>
    </source>
</evidence>
<evidence type="ECO:0000313" key="2">
    <source>
        <dbReference type="Proteomes" id="UP000198967"/>
    </source>
</evidence>
<name>A0A1G7PAB6_PSEOR</name>
<dbReference type="AlphaFoldDB" id="A0A1G7PAB6"/>
<dbReference type="STRING" id="366584.SAMN05216377_10761"/>
<dbReference type="Proteomes" id="UP000198967">
    <property type="component" value="Unassembled WGS sequence"/>
</dbReference>
<keyword evidence="2" id="KW-1185">Reference proteome</keyword>
<dbReference type="EMBL" id="FNBE01000007">
    <property type="protein sequence ID" value="SDF83255.1"/>
    <property type="molecule type" value="Genomic_DNA"/>
</dbReference>
<accession>A0A1G7PAB6</accession>
<organism evidence="1 2">
    <name type="scientific">Pseudonocardia oroxyli</name>
    <dbReference type="NCBI Taxonomy" id="366584"/>
    <lineage>
        <taxon>Bacteria</taxon>
        <taxon>Bacillati</taxon>
        <taxon>Actinomycetota</taxon>
        <taxon>Actinomycetes</taxon>
        <taxon>Pseudonocardiales</taxon>
        <taxon>Pseudonocardiaceae</taxon>
        <taxon>Pseudonocardia</taxon>
    </lineage>
</organism>
<reference evidence="1 2" key="1">
    <citation type="submission" date="2016-10" db="EMBL/GenBank/DDBJ databases">
        <authorList>
            <person name="de Groot N.N."/>
        </authorList>
    </citation>
    <scope>NUCLEOTIDE SEQUENCE [LARGE SCALE GENOMIC DNA]</scope>
    <source>
        <strain evidence="1 2">CGMCC 4.3143</strain>
    </source>
</reference>
<dbReference type="Pfam" id="PF19866">
    <property type="entry name" value="DUF6339"/>
    <property type="match status" value="1"/>
</dbReference>
<dbReference type="RefSeq" id="WP_093083003.1">
    <property type="nucleotide sequence ID" value="NZ_FNBE01000007.1"/>
</dbReference>
<proteinExistence type="predicted"/>
<sequence>MSILYPRLLDSAATELYQRYQHVEPGELTNEHAFAHPSAVFAATGGHRVPREHLQDLRERVVKIAEEAGFPGGGRRRAHTDFDLDIAKLLHERMGLVAAEASVRPIWAFLALVVLPDVSFWRYREPTGDRFLATDITRHVWGRLWWRAHLTAVPTETDPYRLIGTFNESDFDQIFARRAGLGGSRALIRALSDVWPSVAKSGFADRRVLRDVLKRLLRTAPIIEFDALDYADLCDEIRREAAASVTAIRAEDQRAQ</sequence>
<dbReference type="InterPro" id="IPR045920">
    <property type="entry name" value="DUF6339"/>
</dbReference>